<dbReference type="PANTHER" id="PTHR45630">
    <property type="entry name" value="CATION-TRANSPORTING ATPASE-RELATED"/>
    <property type="match status" value="1"/>
</dbReference>
<organism evidence="15 16">
    <name type="scientific">Tetraodon nigroviridis</name>
    <name type="common">Spotted green pufferfish</name>
    <name type="synonym">Chelonodon nigroviridis</name>
    <dbReference type="NCBI Taxonomy" id="99883"/>
    <lineage>
        <taxon>Eukaryota</taxon>
        <taxon>Metazoa</taxon>
        <taxon>Chordata</taxon>
        <taxon>Craniata</taxon>
        <taxon>Vertebrata</taxon>
        <taxon>Euteleostomi</taxon>
        <taxon>Actinopterygii</taxon>
        <taxon>Neopterygii</taxon>
        <taxon>Teleostei</taxon>
        <taxon>Neoteleostei</taxon>
        <taxon>Acanthomorphata</taxon>
        <taxon>Eupercaria</taxon>
        <taxon>Tetraodontiformes</taxon>
        <taxon>Tetradontoidea</taxon>
        <taxon>Tetraodontidae</taxon>
        <taxon>Tetraodon</taxon>
    </lineage>
</organism>
<evidence type="ECO:0000259" key="13">
    <source>
        <dbReference type="Pfam" id="PF00690"/>
    </source>
</evidence>
<dbReference type="SUPFAM" id="SSF81660">
    <property type="entry name" value="Metal cation-transporting ATPase, ATP-binding domain N"/>
    <property type="match status" value="1"/>
</dbReference>
<keyword evidence="6" id="KW-0067">ATP-binding</keyword>
<dbReference type="Ensembl" id="ENSTNIT00000014015.1">
    <property type="protein sequence ID" value="ENSTNIP00000013820.1"/>
    <property type="gene ID" value="ENSTNIG00000010890.1"/>
</dbReference>
<dbReference type="SFLD" id="SFLDF00027">
    <property type="entry name" value="p-type_atpase"/>
    <property type="match status" value="1"/>
</dbReference>
<dbReference type="GO" id="GO:0016887">
    <property type="term" value="F:ATP hydrolysis activity"/>
    <property type="evidence" value="ECO:0007669"/>
    <property type="project" value="InterPro"/>
</dbReference>
<dbReference type="GO" id="GO:0031902">
    <property type="term" value="C:late endosome membrane"/>
    <property type="evidence" value="ECO:0007669"/>
    <property type="project" value="TreeGrafter"/>
</dbReference>
<dbReference type="InterPro" id="IPR004014">
    <property type="entry name" value="ATPase_P-typ_cation-transptr_N"/>
</dbReference>
<dbReference type="PROSITE" id="PS01229">
    <property type="entry name" value="COF_2"/>
    <property type="match status" value="1"/>
</dbReference>
<evidence type="ECO:0000256" key="4">
    <source>
        <dbReference type="ARBA" id="ARBA00022723"/>
    </source>
</evidence>
<evidence type="ECO:0000313" key="16">
    <source>
        <dbReference type="Proteomes" id="UP000007303"/>
    </source>
</evidence>
<dbReference type="GO" id="GO:0061909">
    <property type="term" value="P:autophagosome-lysosome fusion"/>
    <property type="evidence" value="ECO:0007669"/>
    <property type="project" value="TreeGrafter"/>
</dbReference>
<dbReference type="SUPFAM" id="SSF56784">
    <property type="entry name" value="HAD-like"/>
    <property type="match status" value="1"/>
</dbReference>
<keyword evidence="10 11" id="KW-0472">Membrane</keyword>
<dbReference type="InterPro" id="IPR023299">
    <property type="entry name" value="ATPase_P-typ_cyto_dom_N"/>
</dbReference>
<dbReference type="Gene3D" id="3.40.1110.10">
    <property type="entry name" value="Calcium-transporting ATPase, cytoplasmic domain N"/>
    <property type="match status" value="1"/>
</dbReference>
<dbReference type="AlphaFoldDB" id="H3CZY4"/>
<dbReference type="Gene3D" id="3.40.50.1000">
    <property type="entry name" value="HAD superfamily/HAD-like"/>
    <property type="match status" value="1"/>
</dbReference>
<evidence type="ECO:0000256" key="2">
    <source>
        <dbReference type="ARBA" id="ARBA00006000"/>
    </source>
</evidence>
<dbReference type="InterPro" id="IPR006544">
    <property type="entry name" value="P-type_TPase_V"/>
</dbReference>
<keyword evidence="7" id="KW-0460">Magnesium</keyword>
<feature type="domain" description="P-type ATPase A" evidence="12">
    <location>
        <begin position="256"/>
        <end position="374"/>
    </location>
</feature>
<feature type="transmembrane region" description="Helical" evidence="11">
    <location>
        <begin position="929"/>
        <end position="950"/>
    </location>
</feature>
<evidence type="ECO:0000256" key="9">
    <source>
        <dbReference type="ARBA" id="ARBA00022989"/>
    </source>
</evidence>
<keyword evidence="4" id="KW-0479">Metal-binding</keyword>
<feature type="transmembrane region" description="Helical" evidence="11">
    <location>
        <begin position="392"/>
        <end position="410"/>
    </location>
</feature>
<dbReference type="InParanoid" id="H3CZY4"/>
<keyword evidence="8" id="KW-1278">Translocase</keyword>
<feature type="domain" description="P5B-type ATPase N-terminal" evidence="14">
    <location>
        <begin position="26"/>
        <end position="139"/>
    </location>
</feature>
<dbReference type="GO" id="GO:0046872">
    <property type="term" value="F:metal ion binding"/>
    <property type="evidence" value="ECO:0007669"/>
    <property type="project" value="UniProtKB-KW"/>
</dbReference>
<evidence type="ECO:0000256" key="10">
    <source>
        <dbReference type="ARBA" id="ARBA00023136"/>
    </source>
</evidence>
<evidence type="ECO:0000313" key="15">
    <source>
        <dbReference type="Ensembl" id="ENSTNIP00000013820.1"/>
    </source>
</evidence>
<dbReference type="InterPro" id="IPR001757">
    <property type="entry name" value="P_typ_ATPase"/>
</dbReference>
<comment type="subcellular location">
    <subcellularLocation>
        <location evidence="1">Membrane</location>
        <topology evidence="1">Multi-pass membrane protein</topology>
    </subcellularLocation>
</comment>
<dbReference type="InterPro" id="IPR044492">
    <property type="entry name" value="P_typ_ATPase_HD_dom"/>
</dbReference>
<dbReference type="InterPro" id="IPR036412">
    <property type="entry name" value="HAD-like_sf"/>
</dbReference>
<evidence type="ECO:0000256" key="6">
    <source>
        <dbReference type="ARBA" id="ARBA00022840"/>
    </source>
</evidence>
<proteinExistence type="inferred from homology"/>
<dbReference type="SUPFAM" id="SSF81665">
    <property type="entry name" value="Calcium ATPase, transmembrane domain M"/>
    <property type="match status" value="1"/>
</dbReference>
<dbReference type="SFLD" id="SFLDG00002">
    <property type="entry name" value="C1.7:_P-type_atpase_like"/>
    <property type="match status" value="1"/>
</dbReference>
<dbReference type="HOGENOM" id="CLU_001828_0_0_1"/>
<dbReference type="Pfam" id="PF12409">
    <property type="entry name" value="P5-ATPase"/>
    <property type="match status" value="1"/>
</dbReference>
<evidence type="ECO:0000256" key="1">
    <source>
        <dbReference type="ARBA" id="ARBA00004141"/>
    </source>
</evidence>
<dbReference type="SFLD" id="SFLDS00003">
    <property type="entry name" value="Haloacid_Dehalogenase"/>
    <property type="match status" value="1"/>
</dbReference>
<dbReference type="GeneTree" id="ENSGT00940000159714"/>
<dbReference type="GO" id="GO:0005524">
    <property type="term" value="F:ATP binding"/>
    <property type="evidence" value="ECO:0007669"/>
    <property type="project" value="UniProtKB-KW"/>
</dbReference>
<dbReference type="SUPFAM" id="SSF81653">
    <property type="entry name" value="Calcium ATPase, transduction domain A"/>
    <property type="match status" value="1"/>
</dbReference>
<evidence type="ECO:0000256" key="11">
    <source>
        <dbReference type="SAM" id="Phobius"/>
    </source>
</evidence>
<evidence type="ECO:0000259" key="14">
    <source>
        <dbReference type="Pfam" id="PF12409"/>
    </source>
</evidence>
<dbReference type="InterPro" id="IPR023298">
    <property type="entry name" value="ATPase_P-typ_TM_dom_sf"/>
</dbReference>
<dbReference type="InterPro" id="IPR059000">
    <property type="entry name" value="ATPase_P-type_domA"/>
</dbReference>
<feature type="domain" description="Cation-transporting P-type ATPase N-terminal" evidence="13">
    <location>
        <begin position="160"/>
        <end position="215"/>
    </location>
</feature>
<evidence type="ECO:0000256" key="7">
    <source>
        <dbReference type="ARBA" id="ARBA00022842"/>
    </source>
</evidence>
<dbReference type="PRINTS" id="PR00119">
    <property type="entry name" value="CATATPASE"/>
</dbReference>
<feature type="transmembrane region" description="Helical" evidence="11">
    <location>
        <begin position="1049"/>
        <end position="1069"/>
    </location>
</feature>
<feature type="transmembrane region" description="Helical" evidence="11">
    <location>
        <begin position="220"/>
        <end position="241"/>
    </location>
</feature>
<dbReference type="GO" id="GO:0016243">
    <property type="term" value="P:regulation of autophagosome size"/>
    <property type="evidence" value="ECO:0007669"/>
    <property type="project" value="TreeGrafter"/>
</dbReference>
<reference evidence="15" key="2">
    <citation type="submission" date="2025-08" db="UniProtKB">
        <authorList>
            <consortium name="Ensembl"/>
        </authorList>
    </citation>
    <scope>IDENTIFICATION</scope>
</reference>
<dbReference type="GO" id="GO:0140358">
    <property type="term" value="F:P-type transmembrane transporter activity"/>
    <property type="evidence" value="ECO:0007669"/>
    <property type="project" value="InterPro"/>
</dbReference>
<comment type="similarity">
    <text evidence="2">Belongs to the cation transport ATPase (P-type) (TC 3.A.3) family. Type V subfamily.</text>
</comment>
<evidence type="ECO:0000256" key="8">
    <source>
        <dbReference type="ARBA" id="ARBA00022967"/>
    </source>
</evidence>
<keyword evidence="16" id="KW-1185">Reference proteome</keyword>
<dbReference type="NCBIfam" id="TIGR01494">
    <property type="entry name" value="ATPase_P-type"/>
    <property type="match status" value="1"/>
</dbReference>
<dbReference type="PROSITE" id="PS00154">
    <property type="entry name" value="ATPASE_E1_E2"/>
    <property type="match status" value="1"/>
</dbReference>
<dbReference type="InterPro" id="IPR008250">
    <property type="entry name" value="ATPase_P-typ_transduc_dom_A_sf"/>
</dbReference>
<sequence>MSSPRTCKGTSGCAGGCGRVASPPCCLWGLVLVLFRWRPWLAVLARCSSCPLGLADVLLITVKKKRKDPVQMASFSPHQDRFGQKHVVEVLQEELEEGRSALGLLDQLEDYEWRDTIQLYREKKTMLRYYLFEGMRHVWLAKRGTFCRVSVLNKDWTCKDLYGFQKGLTHLEQRFRKCIYGPNLIDVPVKSCVSLLFEEVLNPFYIFQLGSIILWCIDNYYAYAICIFIISVISIVSLYEIRKQSVTLHQMAHFVTTVTVLRQSKEECVSSVDLVPGDCLIIPQEGLVLPCDVALLAGECLVNESMLTGESVPVLKTPLLPGEGTYSAESERRHTLFSGTHLIQAKGGGPGGPGAVAVVTNTGFFTAKGSLVSSIMYPQPINFRFYQDAAKFLLILGVVRTMFGTTYSFVVLYRSRASLKELIIRALDVVTIVVPPALPAAMTTGTIYAQGRLKKQGIFCISPPRINVSGKLSAFCFDKTGTLTEEDLDVWGVMEGGAAGFSEMVPDPRRLPHGHMLSGLACCHTVTLFKEQLLGDPLELKMIESTGWSLEEPNELDAAFGGHRVLAVMRSPAQDPGAEANPSVAVAVVQRFPFSSALQRMSVVTAAPQGRLAFAYMKGSPEMVASLCRAETGFSASAVPSQFSSQLRTFSSEGLRVLALAYKPLDGSVDLKNIERVDRGEVERDMLFLGLLMMKNLVKPESERAIAVLRRAQLRCIMVTGDNILTAVNVAKSCGMVGYHERVIFVNAASQTAASVPTLTFDLEDEGRGTFHSSADVITQGLYQSGFSYHMAISGRSFCALCDHFPQYLPKVLLRTTVFARMTPDQKTRLVKELQKLNYRVGMCGDGANDCGALRAADVGVSLSEAEASVASPFTSKSGNISCVPTLIREGRCSLITSFSLFRYMALYSLSQFSSVLILYTLRTTLGDLQFLFLDICLMTLLAVVMGRGGPSLELQPCRPPASLLALPVLGSILVHTAMIVLGQLAALFVTTSQAWYIPLNSTRIGAENLPNMENSSVFVLSGFQYIIMAVVVTKSYPHKKPLYCNRIFLCLALLLVAVMTWLVIYPGAAVAKFLQLYDFKDTEFKVLLLALAALNFFVCFLFEALIDLGVLNCLRPRKRPSKKQYKRLNDSLLNSPSWPPLNRPLP</sequence>
<reference evidence="16" key="1">
    <citation type="journal article" date="2004" name="Nature">
        <title>Genome duplication in the teleost fish Tetraodon nigroviridis reveals the early vertebrate proto-karyotype.</title>
        <authorList>
            <person name="Jaillon O."/>
            <person name="Aury J.-M."/>
            <person name="Brunet F."/>
            <person name="Petit J.-L."/>
            <person name="Stange-Thomann N."/>
            <person name="Mauceli E."/>
            <person name="Bouneau L."/>
            <person name="Fischer C."/>
            <person name="Ozouf-Costaz C."/>
            <person name="Bernot A."/>
            <person name="Nicaud S."/>
            <person name="Jaffe D."/>
            <person name="Fisher S."/>
            <person name="Lutfalla G."/>
            <person name="Dossat C."/>
            <person name="Segurens B."/>
            <person name="Dasilva C."/>
            <person name="Salanoubat M."/>
            <person name="Levy M."/>
            <person name="Boudet N."/>
            <person name="Castellano S."/>
            <person name="Anthouard V."/>
            <person name="Jubin C."/>
            <person name="Castelli V."/>
            <person name="Katinka M."/>
            <person name="Vacherie B."/>
            <person name="Biemont C."/>
            <person name="Skalli Z."/>
            <person name="Cattolico L."/>
            <person name="Poulain J."/>
            <person name="De Berardinis V."/>
            <person name="Cruaud C."/>
            <person name="Duprat S."/>
            <person name="Brottier P."/>
            <person name="Coutanceau J.-P."/>
            <person name="Gouzy J."/>
            <person name="Parra G."/>
            <person name="Lardier G."/>
            <person name="Chapple C."/>
            <person name="McKernan K.J."/>
            <person name="McEwan P."/>
            <person name="Bosak S."/>
            <person name="Kellis M."/>
            <person name="Volff J.-N."/>
            <person name="Guigo R."/>
            <person name="Zody M.C."/>
            <person name="Mesirov J."/>
            <person name="Lindblad-Toh K."/>
            <person name="Birren B."/>
            <person name="Nusbaum C."/>
            <person name="Kahn D."/>
            <person name="Robinson-Rechavi M."/>
            <person name="Laudet V."/>
            <person name="Schachter V."/>
            <person name="Quetier F."/>
            <person name="Saurin W."/>
            <person name="Scarpelli C."/>
            <person name="Wincker P."/>
            <person name="Lander E.S."/>
            <person name="Weissenbach J."/>
            <person name="Roest Crollius H."/>
        </authorList>
    </citation>
    <scope>NUCLEOTIDE SEQUENCE [LARGE SCALE GENOMIC DNA]</scope>
</reference>
<dbReference type="Pfam" id="PF13246">
    <property type="entry name" value="Cation_ATPase"/>
    <property type="match status" value="1"/>
</dbReference>
<protein>
    <submittedName>
        <fullName evidence="15">ATPase cation transporting 13A2</fullName>
    </submittedName>
</protein>
<feature type="transmembrane region" description="Helical" evidence="11">
    <location>
        <begin position="962"/>
        <end position="990"/>
    </location>
</feature>
<dbReference type="Gene3D" id="2.70.150.10">
    <property type="entry name" value="Calcium-transporting ATPase, cytoplasmic transduction domain A"/>
    <property type="match status" value="1"/>
</dbReference>
<evidence type="ECO:0000256" key="5">
    <source>
        <dbReference type="ARBA" id="ARBA00022741"/>
    </source>
</evidence>
<dbReference type="InterPro" id="IPR047819">
    <property type="entry name" value="P5A-ATPase_N"/>
</dbReference>
<dbReference type="Proteomes" id="UP000007303">
    <property type="component" value="Unassembled WGS sequence"/>
</dbReference>
<keyword evidence="5" id="KW-0547">Nucleotide-binding</keyword>
<evidence type="ECO:0000256" key="3">
    <source>
        <dbReference type="ARBA" id="ARBA00022692"/>
    </source>
</evidence>
<accession>H3CZY4</accession>
<dbReference type="InterPro" id="IPR018303">
    <property type="entry name" value="ATPase_P-typ_P_site"/>
</dbReference>
<reference evidence="15" key="3">
    <citation type="submission" date="2025-09" db="UniProtKB">
        <authorList>
            <consortium name="Ensembl"/>
        </authorList>
    </citation>
    <scope>IDENTIFICATION</scope>
</reference>
<dbReference type="STRING" id="99883.ENSTNIP00000013820"/>
<keyword evidence="9 11" id="KW-1133">Transmembrane helix</keyword>
<dbReference type="Pfam" id="PF00690">
    <property type="entry name" value="Cation_ATPase_N"/>
    <property type="match status" value="1"/>
</dbReference>
<dbReference type="GO" id="GO:0010821">
    <property type="term" value="P:regulation of mitochondrion organization"/>
    <property type="evidence" value="ECO:0007669"/>
    <property type="project" value="TreeGrafter"/>
</dbReference>
<dbReference type="GO" id="GO:0006874">
    <property type="term" value="P:intracellular calcium ion homeostasis"/>
    <property type="evidence" value="ECO:0007669"/>
    <property type="project" value="TreeGrafter"/>
</dbReference>
<feature type="transmembrane region" description="Helical" evidence="11">
    <location>
        <begin position="1089"/>
        <end position="1115"/>
    </location>
</feature>
<evidence type="ECO:0000259" key="12">
    <source>
        <dbReference type="Pfam" id="PF00122"/>
    </source>
</evidence>
<feature type="transmembrane region" description="Helical" evidence="11">
    <location>
        <begin position="901"/>
        <end position="923"/>
    </location>
</feature>
<dbReference type="NCBIfam" id="TIGR01657">
    <property type="entry name" value="P-ATPase-V"/>
    <property type="match status" value="1"/>
</dbReference>
<dbReference type="Pfam" id="PF00122">
    <property type="entry name" value="E1-E2_ATPase"/>
    <property type="match status" value="1"/>
</dbReference>
<dbReference type="GO" id="GO:0019829">
    <property type="term" value="F:ATPase-coupled monoatomic cation transmembrane transporter activity"/>
    <property type="evidence" value="ECO:0007669"/>
    <property type="project" value="TreeGrafter"/>
</dbReference>
<dbReference type="PANTHER" id="PTHR45630:SF2">
    <property type="entry name" value="POLYAMINE-TRANSPORTING ATPASE 13A2"/>
    <property type="match status" value="1"/>
</dbReference>
<dbReference type="OMA" id="SGWKDPL"/>
<keyword evidence="3 11" id="KW-0812">Transmembrane</keyword>
<name>H3CZY4_TETNG</name>
<dbReference type="InterPro" id="IPR023214">
    <property type="entry name" value="HAD_sf"/>
</dbReference>
<dbReference type="GO" id="GO:0015203">
    <property type="term" value="F:polyamine transmembrane transporter activity"/>
    <property type="evidence" value="ECO:0007669"/>
    <property type="project" value="TreeGrafter"/>
</dbReference>